<dbReference type="GO" id="GO:0006950">
    <property type="term" value="P:response to stress"/>
    <property type="evidence" value="ECO:0007669"/>
    <property type="project" value="TreeGrafter"/>
</dbReference>
<evidence type="ECO:0000259" key="1">
    <source>
        <dbReference type="PROSITE" id="PS50995"/>
    </source>
</evidence>
<dbReference type="Gene3D" id="1.10.10.10">
    <property type="entry name" value="Winged helix-like DNA-binding domain superfamily/Winged helix DNA-binding domain"/>
    <property type="match status" value="1"/>
</dbReference>
<sequence>MFFAYRDFTGEPDSILEDQNMGRAHHRAIYFIGRSPGISVSELLVILNITKQSLSRVLSALMEDGFVLQETGTTDRRQRLLYLTDKGTALEHQLTSLQGKRFARAYREAGVDAVEGFQRVLRGLVDQSTRDQIDSFDDKPK</sequence>
<dbReference type="InterPro" id="IPR000835">
    <property type="entry name" value="HTH_MarR-typ"/>
</dbReference>
<dbReference type="HOGENOM" id="CLU_102087_1_0_5"/>
<dbReference type="eggNOG" id="COG1846">
    <property type="taxonomic scope" value="Bacteria"/>
</dbReference>
<gene>
    <name evidence="2" type="ordered locus">SAR116_2205</name>
</gene>
<name>D5BP14_PUNMI</name>
<dbReference type="InterPro" id="IPR036390">
    <property type="entry name" value="WH_DNA-bd_sf"/>
</dbReference>
<dbReference type="PROSITE" id="PS50995">
    <property type="entry name" value="HTH_MARR_2"/>
    <property type="match status" value="1"/>
</dbReference>
<evidence type="ECO:0000313" key="2">
    <source>
        <dbReference type="EMBL" id="ADE40448.1"/>
    </source>
</evidence>
<protein>
    <submittedName>
        <fullName evidence="2">Transcriptional regulator</fullName>
        <ecNumber evidence="2">2.3.1.-</ecNumber>
    </submittedName>
</protein>
<dbReference type="AlphaFoldDB" id="D5BP14"/>
<dbReference type="PRINTS" id="PR00598">
    <property type="entry name" value="HTHMARR"/>
</dbReference>
<dbReference type="EMBL" id="CP001751">
    <property type="protein sequence ID" value="ADE40448.1"/>
    <property type="molecule type" value="Genomic_DNA"/>
</dbReference>
<dbReference type="EC" id="2.3.1.-" evidence="2"/>
<dbReference type="InterPro" id="IPR036388">
    <property type="entry name" value="WH-like_DNA-bd_sf"/>
</dbReference>
<reference evidence="2 3" key="1">
    <citation type="journal article" date="2010" name="J. Bacteriol.">
        <title>Complete genome sequence of "Candidatus Puniceispirillum marinum" IMCC1322, a representative of the SAR116 clade in the Alphaproteobacteria.</title>
        <authorList>
            <person name="Oh H.M."/>
            <person name="Kwon K.K."/>
            <person name="Kang I."/>
            <person name="Kang S.G."/>
            <person name="Lee J.H."/>
            <person name="Kim S.J."/>
            <person name="Cho J.C."/>
        </authorList>
    </citation>
    <scope>NUCLEOTIDE SEQUENCE [LARGE SCALE GENOMIC DNA]</scope>
    <source>
        <strain evidence="2 3">IMCC1322</strain>
    </source>
</reference>
<dbReference type="GO" id="GO:0016746">
    <property type="term" value="F:acyltransferase activity"/>
    <property type="evidence" value="ECO:0007669"/>
    <property type="project" value="UniProtKB-KW"/>
</dbReference>
<evidence type="ECO:0000313" key="3">
    <source>
        <dbReference type="Proteomes" id="UP000007460"/>
    </source>
</evidence>
<keyword evidence="3" id="KW-1185">Reference proteome</keyword>
<dbReference type="InterPro" id="IPR039422">
    <property type="entry name" value="MarR/SlyA-like"/>
</dbReference>
<dbReference type="SUPFAM" id="SSF46785">
    <property type="entry name" value="Winged helix' DNA-binding domain"/>
    <property type="match status" value="1"/>
</dbReference>
<dbReference type="Pfam" id="PF12802">
    <property type="entry name" value="MarR_2"/>
    <property type="match status" value="1"/>
</dbReference>
<dbReference type="STRING" id="488538.SAR116_2205"/>
<organism evidence="2 3">
    <name type="scientific">Puniceispirillum marinum (strain IMCC1322)</name>
    <dbReference type="NCBI Taxonomy" id="488538"/>
    <lineage>
        <taxon>Bacteria</taxon>
        <taxon>Pseudomonadati</taxon>
        <taxon>Pseudomonadota</taxon>
        <taxon>Alphaproteobacteria</taxon>
        <taxon>Candidatus Puniceispirillales</taxon>
        <taxon>Candidatus Puniceispirillaceae</taxon>
        <taxon>Candidatus Puniceispirillum</taxon>
    </lineage>
</organism>
<dbReference type="GO" id="GO:0003700">
    <property type="term" value="F:DNA-binding transcription factor activity"/>
    <property type="evidence" value="ECO:0007669"/>
    <property type="project" value="InterPro"/>
</dbReference>
<dbReference type="Proteomes" id="UP000007460">
    <property type="component" value="Chromosome"/>
</dbReference>
<keyword evidence="2" id="KW-0808">Transferase</keyword>
<dbReference type="PANTHER" id="PTHR33164">
    <property type="entry name" value="TRANSCRIPTIONAL REGULATOR, MARR FAMILY"/>
    <property type="match status" value="1"/>
</dbReference>
<keyword evidence="2" id="KW-0012">Acyltransferase</keyword>
<dbReference type="KEGG" id="apb:SAR116_2205"/>
<dbReference type="PANTHER" id="PTHR33164:SF44">
    <property type="entry name" value="TRANSCRIPTIONAL REGULATORY PROTEIN"/>
    <property type="match status" value="1"/>
</dbReference>
<feature type="domain" description="HTH marR-type" evidence="1">
    <location>
        <begin position="1"/>
        <end position="126"/>
    </location>
</feature>
<accession>D5BP14</accession>
<dbReference type="InterPro" id="IPR011991">
    <property type="entry name" value="ArsR-like_HTH"/>
</dbReference>
<proteinExistence type="predicted"/>
<dbReference type="CDD" id="cd00090">
    <property type="entry name" value="HTH_ARSR"/>
    <property type="match status" value="1"/>
</dbReference>
<dbReference type="SMART" id="SM00347">
    <property type="entry name" value="HTH_MARR"/>
    <property type="match status" value="1"/>
</dbReference>